<sequence length="79" mass="8474">MSSSGRRSSKQGAGLLDSSHRLCSTALHRPASAGDRRGLRPCLSRRQEGARALPQLGLCGELRLRGTGGWGEEVRMENA</sequence>
<proteinExistence type="predicted"/>
<gene>
    <name evidence="2" type="ORF">U9M48_000937</name>
</gene>
<reference evidence="2 3" key="1">
    <citation type="submission" date="2024-02" db="EMBL/GenBank/DDBJ databases">
        <title>High-quality chromosome-scale genome assembly of Pensacola bahiagrass (Paspalum notatum Flugge var. saurae).</title>
        <authorList>
            <person name="Vega J.M."/>
            <person name="Podio M."/>
            <person name="Orjuela J."/>
            <person name="Siena L.A."/>
            <person name="Pessino S.C."/>
            <person name="Combes M.C."/>
            <person name="Mariac C."/>
            <person name="Albertini E."/>
            <person name="Pupilli F."/>
            <person name="Ortiz J.P.A."/>
            <person name="Leblanc O."/>
        </authorList>
    </citation>
    <scope>NUCLEOTIDE SEQUENCE [LARGE SCALE GENOMIC DNA]</scope>
    <source>
        <strain evidence="2">R1</strain>
        <tissue evidence="2">Leaf</tissue>
    </source>
</reference>
<dbReference type="Proteomes" id="UP001341281">
    <property type="component" value="Chromosome 01"/>
</dbReference>
<keyword evidence="3" id="KW-1185">Reference proteome</keyword>
<dbReference type="EMBL" id="CP144745">
    <property type="protein sequence ID" value="WVZ49595.1"/>
    <property type="molecule type" value="Genomic_DNA"/>
</dbReference>
<evidence type="ECO:0000313" key="2">
    <source>
        <dbReference type="EMBL" id="WVZ49595.1"/>
    </source>
</evidence>
<evidence type="ECO:0000256" key="1">
    <source>
        <dbReference type="SAM" id="MobiDB-lite"/>
    </source>
</evidence>
<name>A0AAQ3PHH0_PASNO</name>
<protein>
    <submittedName>
        <fullName evidence="2">Uncharacterized protein</fullName>
    </submittedName>
</protein>
<accession>A0AAQ3PHH0</accession>
<organism evidence="2 3">
    <name type="scientific">Paspalum notatum var. saurae</name>
    <dbReference type="NCBI Taxonomy" id="547442"/>
    <lineage>
        <taxon>Eukaryota</taxon>
        <taxon>Viridiplantae</taxon>
        <taxon>Streptophyta</taxon>
        <taxon>Embryophyta</taxon>
        <taxon>Tracheophyta</taxon>
        <taxon>Spermatophyta</taxon>
        <taxon>Magnoliopsida</taxon>
        <taxon>Liliopsida</taxon>
        <taxon>Poales</taxon>
        <taxon>Poaceae</taxon>
        <taxon>PACMAD clade</taxon>
        <taxon>Panicoideae</taxon>
        <taxon>Andropogonodae</taxon>
        <taxon>Paspaleae</taxon>
        <taxon>Paspalinae</taxon>
        <taxon>Paspalum</taxon>
    </lineage>
</organism>
<evidence type="ECO:0000313" key="3">
    <source>
        <dbReference type="Proteomes" id="UP001341281"/>
    </source>
</evidence>
<feature type="region of interest" description="Disordered" evidence="1">
    <location>
        <begin position="1"/>
        <end position="21"/>
    </location>
</feature>
<dbReference type="AlphaFoldDB" id="A0AAQ3PHH0"/>